<accession>A0AA42CJC7</accession>
<dbReference type="Proteomes" id="UP001165667">
    <property type="component" value="Unassembled WGS sequence"/>
</dbReference>
<organism evidence="3 4">
    <name type="scientific">Lichenifustis flavocetrariae</name>
    <dbReference type="NCBI Taxonomy" id="2949735"/>
    <lineage>
        <taxon>Bacteria</taxon>
        <taxon>Pseudomonadati</taxon>
        <taxon>Pseudomonadota</taxon>
        <taxon>Alphaproteobacteria</taxon>
        <taxon>Hyphomicrobiales</taxon>
        <taxon>Lichenihabitantaceae</taxon>
        <taxon>Lichenifustis</taxon>
    </lineage>
</organism>
<sequence length="189" mass="20930">MTSNHPHGLGRAPACDPDRRVAEPSRTGSDASGDFFEDIVVGTQLDLGSHTFTRDEIVQFACNYDPQPFHLDEVAAAQSTLQRLSASGWHTAAVWMRLYALHRNAIREALIERGERAAAPGPSPGFRAMRWRTPVHPGDTVTYRSVVSGKRSLPKRKWGLVFHRNTGVNQDGRIAVEFSGSVLWQCRPA</sequence>
<dbReference type="PANTHER" id="PTHR43664:SF1">
    <property type="entry name" value="BETA-METHYLMALYL-COA DEHYDRATASE"/>
    <property type="match status" value="1"/>
</dbReference>
<dbReference type="EMBL" id="JAMOIM010000004">
    <property type="protein sequence ID" value="MCW6507921.1"/>
    <property type="molecule type" value="Genomic_DNA"/>
</dbReference>
<dbReference type="InterPro" id="IPR002539">
    <property type="entry name" value="MaoC-like_dom"/>
</dbReference>
<evidence type="ECO:0000256" key="1">
    <source>
        <dbReference type="SAM" id="MobiDB-lite"/>
    </source>
</evidence>
<dbReference type="SUPFAM" id="SSF54637">
    <property type="entry name" value="Thioesterase/thiol ester dehydrase-isomerase"/>
    <property type="match status" value="1"/>
</dbReference>
<comment type="caution">
    <text evidence="3">The sequence shown here is derived from an EMBL/GenBank/DDBJ whole genome shotgun (WGS) entry which is preliminary data.</text>
</comment>
<feature type="domain" description="MaoC-like" evidence="2">
    <location>
        <begin position="45"/>
        <end position="156"/>
    </location>
</feature>
<gene>
    <name evidence="3" type="ORF">M8523_07795</name>
</gene>
<dbReference type="InterPro" id="IPR052342">
    <property type="entry name" value="MCH/BMMD"/>
</dbReference>
<dbReference type="Pfam" id="PF01575">
    <property type="entry name" value="MaoC_dehydratas"/>
    <property type="match status" value="1"/>
</dbReference>
<dbReference type="PANTHER" id="PTHR43664">
    <property type="entry name" value="MONOAMINE OXIDASE-RELATED"/>
    <property type="match status" value="1"/>
</dbReference>
<evidence type="ECO:0000313" key="4">
    <source>
        <dbReference type="Proteomes" id="UP001165667"/>
    </source>
</evidence>
<proteinExistence type="predicted"/>
<feature type="region of interest" description="Disordered" evidence="1">
    <location>
        <begin position="1"/>
        <end position="33"/>
    </location>
</feature>
<keyword evidence="4" id="KW-1185">Reference proteome</keyword>
<reference evidence="3" key="1">
    <citation type="submission" date="2022-05" db="EMBL/GenBank/DDBJ databases">
        <authorList>
            <person name="Pankratov T."/>
        </authorList>
    </citation>
    <scope>NUCLEOTIDE SEQUENCE</scope>
    <source>
        <strain evidence="3">BP6-180914</strain>
    </source>
</reference>
<dbReference type="InterPro" id="IPR029069">
    <property type="entry name" value="HotDog_dom_sf"/>
</dbReference>
<dbReference type="Gene3D" id="3.10.129.10">
    <property type="entry name" value="Hotdog Thioesterase"/>
    <property type="match status" value="1"/>
</dbReference>
<name>A0AA42CJC7_9HYPH</name>
<protein>
    <submittedName>
        <fullName evidence="3">Dehydratase</fullName>
    </submittedName>
</protein>
<evidence type="ECO:0000259" key="2">
    <source>
        <dbReference type="Pfam" id="PF01575"/>
    </source>
</evidence>
<dbReference type="RefSeq" id="WP_282584289.1">
    <property type="nucleotide sequence ID" value="NZ_JAMOIM010000004.1"/>
</dbReference>
<dbReference type="AlphaFoldDB" id="A0AA42CJC7"/>
<evidence type="ECO:0000313" key="3">
    <source>
        <dbReference type="EMBL" id="MCW6507921.1"/>
    </source>
</evidence>